<dbReference type="SUPFAM" id="SSF51621">
    <property type="entry name" value="Phosphoenolpyruvate/pyruvate domain"/>
    <property type="match status" value="1"/>
</dbReference>
<keyword evidence="6" id="KW-0456">Lyase</keyword>
<dbReference type="Proteomes" id="UP001331936">
    <property type="component" value="Unassembled WGS sequence"/>
</dbReference>
<evidence type="ECO:0000313" key="6">
    <source>
        <dbReference type="EMBL" id="MEE2035400.1"/>
    </source>
</evidence>
<comment type="function">
    <text evidence="1">Forms oxaloacetate, a four-carbon dicarboxylic acid source for the tricarboxylic acid cycle.</text>
</comment>
<keyword evidence="7" id="KW-1185">Reference proteome</keyword>
<comment type="catalytic activity">
    <reaction evidence="3">
        <text>oxaloacetate + phosphate = phosphoenolpyruvate + hydrogencarbonate</text>
        <dbReference type="Rhea" id="RHEA:28370"/>
        <dbReference type="ChEBI" id="CHEBI:16452"/>
        <dbReference type="ChEBI" id="CHEBI:17544"/>
        <dbReference type="ChEBI" id="CHEBI:43474"/>
        <dbReference type="ChEBI" id="CHEBI:58702"/>
        <dbReference type="EC" id="4.1.1.31"/>
    </reaction>
</comment>
<evidence type="ECO:0000256" key="5">
    <source>
        <dbReference type="SAM" id="MobiDB-lite"/>
    </source>
</evidence>
<feature type="non-terminal residue" evidence="6">
    <location>
        <position position="397"/>
    </location>
</feature>
<protein>
    <recommendedName>
        <fullName evidence="2">Phosphoenolpyruvate carboxylase</fullName>
    </recommendedName>
</protein>
<dbReference type="GO" id="GO:0008964">
    <property type="term" value="F:phosphoenolpyruvate carboxylase activity"/>
    <property type="evidence" value="ECO:0007669"/>
    <property type="project" value="UniProtKB-EC"/>
</dbReference>
<evidence type="ECO:0000256" key="2">
    <source>
        <dbReference type="ARBA" id="ARBA00022419"/>
    </source>
</evidence>
<evidence type="ECO:0000256" key="4">
    <source>
        <dbReference type="PROSITE-ProRule" id="PRU10111"/>
    </source>
</evidence>
<dbReference type="PANTHER" id="PTHR30523:SF6">
    <property type="entry name" value="PHOSPHOENOLPYRUVATE CARBOXYLASE"/>
    <property type="match status" value="1"/>
</dbReference>
<dbReference type="RefSeq" id="WP_330154717.1">
    <property type="nucleotide sequence ID" value="NZ_JAUZMZ010000304.1"/>
</dbReference>
<evidence type="ECO:0000256" key="3">
    <source>
        <dbReference type="ARBA" id="ARBA00048995"/>
    </source>
</evidence>
<dbReference type="Pfam" id="PF00311">
    <property type="entry name" value="PEPcase"/>
    <property type="match status" value="1"/>
</dbReference>
<dbReference type="EMBL" id="JAUZMZ010000304">
    <property type="protein sequence ID" value="MEE2035400.1"/>
    <property type="molecule type" value="Genomic_DNA"/>
</dbReference>
<dbReference type="InterPro" id="IPR015813">
    <property type="entry name" value="Pyrv/PenolPyrv_kinase-like_dom"/>
</dbReference>
<dbReference type="InterPro" id="IPR021135">
    <property type="entry name" value="PEP_COase"/>
</dbReference>
<evidence type="ECO:0000256" key="1">
    <source>
        <dbReference type="ARBA" id="ARBA00003670"/>
    </source>
</evidence>
<dbReference type="Gene3D" id="1.20.1440.90">
    <property type="entry name" value="Phosphoenolpyruvate/pyruvate domain"/>
    <property type="match status" value="1"/>
</dbReference>
<dbReference type="PRINTS" id="PR00150">
    <property type="entry name" value="PEPCARBXLASE"/>
</dbReference>
<sequence>MTDTVPASATEPLRDDIRLLGGILGDVVRDQAGDDVFALVEAARVASFRIRRSEMDRAELAGRFASVPTADLVPIVRAFSYFGLLANLAEDLHRERRRAVHVRAGDPPQDSSLAATYAKLDAVQLDPETVADALATALVAPVVTAHPTETRRRTVFDVQTAVTELMRRREHTTDPQVLSALDRDLYRHILTLWQTALIRLARLRISDEIDNGLRYYDMALFAVVPALNTEVRRALRQRWPDAAVLTQPIVRPGTWIGGDRDGNPNVDAAVVTTAVDRACATALDHYLTELAALERDLSMSERTTTITPALRSLADTSGDDNPAHSDEPYRRAVHGIRGRLTASATQLLPDIELPHTVDAERPAYGSPAQLLADLAIVDTSLRHGGGAVIADDRLARL</sequence>
<organism evidence="6 7">
    <name type="scientific">Rhodococcus chondri</name>
    <dbReference type="NCBI Taxonomy" id="3065941"/>
    <lineage>
        <taxon>Bacteria</taxon>
        <taxon>Bacillati</taxon>
        <taxon>Actinomycetota</taxon>
        <taxon>Actinomycetes</taxon>
        <taxon>Mycobacteriales</taxon>
        <taxon>Nocardiaceae</taxon>
        <taxon>Rhodococcus</taxon>
    </lineage>
</organism>
<dbReference type="InterPro" id="IPR018129">
    <property type="entry name" value="PEP_COase_Lys_AS"/>
</dbReference>
<feature type="active site" evidence="4">
    <location>
        <position position="146"/>
    </location>
</feature>
<dbReference type="PROSITE" id="PS00781">
    <property type="entry name" value="PEPCASE_1"/>
    <property type="match status" value="1"/>
</dbReference>
<name>A0ABU7JZF8_9NOCA</name>
<gene>
    <name evidence="6" type="ORF">Q8814_25390</name>
</gene>
<feature type="region of interest" description="Disordered" evidence="5">
    <location>
        <begin position="308"/>
        <end position="328"/>
    </location>
</feature>
<evidence type="ECO:0000313" key="7">
    <source>
        <dbReference type="Proteomes" id="UP001331936"/>
    </source>
</evidence>
<reference evidence="6 7" key="1">
    <citation type="submission" date="2023-08" db="EMBL/GenBank/DDBJ databases">
        <authorList>
            <person name="Girao M."/>
            <person name="Carvalho M.F."/>
        </authorList>
    </citation>
    <scope>NUCLEOTIDE SEQUENCE [LARGE SCALE GENOMIC DNA]</scope>
    <source>
        <strain evidence="6 7">CC-R104</strain>
    </source>
</reference>
<proteinExistence type="predicted"/>
<dbReference type="PANTHER" id="PTHR30523">
    <property type="entry name" value="PHOSPHOENOLPYRUVATE CARBOXYLASE"/>
    <property type="match status" value="1"/>
</dbReference>
<comment type="caution">
    <text evidence="6">The sequence shown here is derived from an EMBL/GenBank/DDBJ whole genome shotgun (WGS) entry which is preliminary data.</text>
</comment>
<accession>A0ABU7JZF8</accession>